<keyword evidence="9" id="KW-1185">Reference proteome</keyword>
<dbReference type="AlphaFoldDB" id="A0A1R4II70"/>
<evidence type="ECO:0000259" key="6">
    <source>
        <dbReference type="SMART" id="SM00062"/>
    </source>
</evidence>
<dbReference type="InterPro" id="IPR001638">
    <property type="entry name" value="Solute-binding_3/MltF_N"/>
</dbReference>
<dbReference type="GO" id="GO:0030313">
    <property type="term" value="C:cell envelope"/>
    <property type="evidence" value="ECO:0007669"/>
    <property type="project" value="UniProtKB-SubCell"/>
</dbReference>
<dbReference type="GO" id="GO:0016020">
    <property type="term" value="C:membrane"/>
    <property type="evidence" value="ECO:0007669"/>
    <property type="project" value="InterPro"/>
</dbReference>
<dbReference type="PANTHER" id="PTHR35936:SF17">
    <property type="entry name" value="ARGININE-BINDING EXTRACELLULAR PROTEIN ARTP"/>
    <property type="match status" value="1"/>
</dbReference>
<dbReference type="InterPro" id="IPR001320">
    <property type="entry name" value="Iontro_rcpt_C"/>
</dbReference>
<comment type="subcellular location">
    <subcellularLocation>
        <location evidence="1">Cell envelope</location>
    </subcellularLocation>
</comment>
<dbReference type="GO" id="GO:0015276">
    <property type="term" value="F:ligand-gated monoatomic ion channel activity"/>
    <property type="evidence" value="ECO:0007669"/>
    <property type="project" value="InterPro"/>
</dbReference>
<proteinExistence type="inferred from homology"/>
<evidence type="ECO:0000313" key="9">
    <source>
        <dbReference type="Proteomes" id="UP000196778"/>
    </source>
</evidence>
<gene>
    <name evidence="8" type="ORF">FM119_01910</name>
</gene>
<accession>A0A1R4II70</accession>
<evidence type="ECO:0000256" key="4">
    <source>
        <dbReference type="RuleBase" id="RU003744"/>
    </source>
</evidence>
<sequence>MRASRLSLSVLSAGAVVVALSACSSTAGEDEFALVADGTFTVCTNPSYKPFEFSQDGKTVGFDIDLAREIADDMGLELALISAPFEGIESGSALDTRQCDAGITGMSINDERAERMTLSDPYFEDGLGLLVGADADIASVDDLGDSPVGVQQATTGEEYATEQGLNVVQFEESDLALQGLQTGQVDAVINNLAVLGAAVAGDDSLTIAQEFDTEQYAVAVRKGNTELIEKVNATIERINSDGTYDQLVDTWLS</sequence>
<name>A0A1R4II70_9MICO</name>
<evidence type="ECO:0000259" key="7">
    <source>
        <dbReference type="SMART" id="SM00079"/>
    </source>
</evidence>
<dbReference type="InterPro" id="IPR018313">
    <property type="entry name" value="SBP_3_CS"/>
</dbReference>
<dbReference type="SMART" id="SM00062">
    <property type="entry name" value="PBPb"/>
    <property type="match status" value="1"/>
</dbReference>
<organism evidence="8 9">
    <name type="scientific">Mycetocola reblochoni REB411</name>
    <dbReference type="NCBI Taxonomy" id="1255698"/>
    <lineage>
        <taxon>Bacteria</taxon>
        <taxon>Bacillati</taxon>
        <taxon>Actinomycetota</taxon>
        <taxon>Actinomycetes</taxon>
        <taxon>Micrococcales</taxon>
        <taxon>Microbacteriaceae</taxon>
        <taxon>Mycetocola</taxon>
    </lineage>
</organism>
<evidence type="ECO:0000313" key="8">
    <source>
        <dbReference type="EMBL" id="SJN19481.1"/>
    </source>
</evidence>
<reference evidence="9" key="1">
    <citation type="submission" date="2017-02" db="EMBL/GenBank/DDBJ databases">
        <authorList>
            <person name="Dridi B."/>
        </authorList>
    </citation>
    <scope>NUCLEOTIDE SEQUENCE [LARGE SCALE GENOMIC DNA]</scope>
    <source>
        <strain evidence="9">EB411</strain>
    </source>
</reference>
<feature type="chain" id="PRO_5038369550" evidence="5">
    <location>
        <begin position="28"/>
        <end position="253"/>
    </location>
</feature>
<evidence type="ECO:0000256" key="2">
    <source>
        <dbReference type="ARBA" id="ARBA00010333"/>
    </source>
</evidence>
<dbReference type="PROSITE" id="PS51257">
    <property type="entry name" value="PROKAR_LIPOPROTEIN"/>
    <property type="match status" value="1"/>
</dbReference>
<evidence type="ECO:0000256" key="5">
    <source>
        <dbReference type="SAM" id="SignalP"/>
    </source>
</evidence>
<dbReference type="Pfam" id="PF00497">
    <property type="entry name" value="SBP_bac_3"/>
    <property type="match status" value="1"/>
</dbReference>
<feature type="domain" description="Ionotropic glutamate receptor C-terminal" evidence="7">
    <location>
        <begin position="39"/>
        <end position="253"/>
    </location>
</feature>
<feature type="domain" description="Solute-binding protein family 3/N-terminal" evidence="6">
    <location>
        <begin position="39"/>
        <end position="252"/>
    </location>
</feature>
<keyword evidence="3 5" id="KW-0732">Signal</keyword>
<dbReference type="EMBL" id="FUKR01000010">
    <property type="protein sequence ID" value="SJN19481.1"/>
    <property type="molecule type" value="Genomic_DNA"/>
</dbReference>
<protein>
    <submittedName>
        <fullName evidence="8">Glutamine ABC transporter, periplasmic glutamine-binding protein (TC 3.A.1.3.2)</fullName>
    </submittedName>
</protein>
<comment type="similarity">
    <text evidence="2 4">Belongs to the bacterial solute-binding protein 3 family.</text>
</comment>
<dbReference type="Gene3D" id="3.40.190.10">
    <property type="entry name" value="Periplasmic binding protein-like II"/>
    <property type="match status" value="2"/>
</dbReference>
<dbReference type="OrthoDB" id="8454826at2"/>
<dbReference type="RefSeq" id="WP_087136004.1">
    <property type="nucleotide sequence ID" value="NZ_FUKR01000010.1"/>
</dbReference>
<evidence type="ECO:0000256" key="1">
    <source>
        <dbReference type="ARBA" id="ARBA00004196"/>
    </source>
</evidence>
<dbReference type="SUPFAM" id="SSF53850">
    <property type="entry name" value="Periplasmic binding protein-like II"/>
    <property type="match status" value="1"/>
</dbReference>
<dbReference type="Proteomes" id="UP000196778">
    <property type="component" value="Unassembled WGS sequence"/>
</dbReference>
<feature type="signal peptide" evidence="5">
    <location>
        <begin position="1"/>
        <end position="27"/>
    </location>
</feature>
<evidence type="ECO:0000256" key="3">
    <source>
        <dbReference type="ARBA" id="ARBA00022729"/>
    </source>
</evidence>
<dbReference type="PROSITE" id="PS01039">
    <property type="entry name" value="SBP_BACTERIAL_3"/>
    <property type="match status" value="1"/>
</dbReference>
<dbReference type="SMART" id="SM00079">
    <property type="entry name" value="PBPe"/>
    <property type="match status" value="1"/>
</dbReference>
<dbReference type="PANTHER" id="PTHR35936">
    <property type="entry name" value="MEMBRANE-BOUND LYTIC MUREIN TRANSGLYCOSYLASE F"/>
    <property type="match status" value="1"/>
</dbReference>